<comment type="similarity">
    <text evidence="1">Belongs to the NmrA-type oxidoreductase family.</text>
</comment>
<dbReference type="PANTHER" id="PTHR42748:SF30">
    <property type="entry name" value="NMRA-LIKE DOMAIN-CONTAINING PROTEIN"/>
    <property type="match status" value="1"/>
</dbReference>
<dbReference type="InterPro" id="IPR036291">
    <property type="entry name" value="NAD(P)-bd_dom_sf"/>
</dbReference>
<reference evidence="5" key="1">
    <citation type="submission" date="2022-10" db="EMBL/GenBank/DDBJ databases">
        <title>Culturing micro-colonial fungi from biological soil crusts in the Mojave desert and describing Neophaeococcomyces mojavensis, and introducing the new genera and species Taxawa tesnikishii.</title>
        <authorList>
            <person name="Kurbessoian T."/>
            <person name="Stajich J.E."/>
        </authorList>
    </citation>
    <scope>NUCLEOTIDE SEQUENCE</scope>
    <source>
        <strain evidence="5">TK_41</strain>
    </source>
</reference>
<evidence type="ECO:0000256" key="3">
    <source>
        <dbReference type="ARBA" id="ARBA00023002"/>
    </source>
</evidence>
<dbReference type="EMBL" id="JAPDRK010000002">
    <property type="protein sequence ID" value="KAJ9615379.1"/>
    <property type="molecule type" value="Genomic_DNA"/>
</dbReference>
<evidence type="ECO:0000313" key="5">
    <source>
        <dbReference type="EMBL" id="KAJ9615379.1"/>
    </source>
</evidence>
<dbReference type="AlphaFoldDB" id="A0AA38XKX7"/>
<dbReference type="InterPro" id="IPR008030">
    <property type="entry name" value="NmrA-like"/>
</dbReference>
<dbReference type="Gene3D" id="3.40.50.720">
    <property type="entry name" value="NAD(P)-binding Rossmann-like Domain"/>
    <property type="match status" value="1"/>
</dbReference>
<proteinExistence type="inferred from homology"/>
<keyword evidence="2" id="KW-0521">NADP</keyword>
<keyword evidence="6" id="KW-1185">Reference proteome</keyword>
<feature type="domain" description="NmrA-like" evidence="4">
    <location>
        <begin position="5"/>
        <end position="298"/>
    </location>
</feature>
<dbReference type="SUPFAM" id="SSF51735">
    <property type="entry name" value="NAD(P)-binding Rossmann-fold domains"/>
    <property type="match status" value="1"/>
</dbReference>
<organism evidence="5 6">
    <name type="scientific">Cladophialophora chaetospira</name>
    <dbReference type="NCBI Taxonomy" id="386627"/>
    <lineage>
        <taxon>Eukaryota</taxon>
        <taxon>Fungi</taxon>
        <taxon>Dikarya</taxon>
        <taxon>Ascomycota</taxon>
        <taxon>Pezizomycotina</taxon>
        <taxon>Eurotiomycetes</taxon>
        <taxon>Chaetothyriomycetidae</taxon>
        <taxon>Chaetothyriales</taxon>
        <taxon>Herpotrichiellaceae</taxon>
        <taxon>Cladophialophora</taxon>
    </lineage>
</organism>
<name>A0AA38XKX7_9EURO</name>
<evidence type="ECO:0000256" key="2">
    <source>
        <dbReference type="ARBA" id="ARBA00022857"/>
    </source>
</evidence>
<dbReference type="PANTHER" id="PTHR42748">
    <property type="entry name" value="NITROGEN METABOLITE REPRESSION PROTEIN NMRA FAMILY MEMBER"/>
    <property type="match status" value="1"/>
</dbReference>
<dbReference type="GO" id="GO:0005634">
    <property type="term" value="C:nucleus"/>
    <property type="evidence" value="ECO:0007669"/>
    <property type="project" value="TreeGrafter"/>
</dbReference>
<accession>A0AA38XKX7</accession>
<evidence type="ECO:0000256" key="1">
    <source>
        <dbReference type="ARBA" id="ARBA00006328"/>
    </source>
</evidence>
<protein>
    <recommendedName>
        <fullName evidence="4">NmrA-like domain-containing protein</fullName>
    </recommendedName>
</protein>
<dbReference type="Pfam" id="PF05368">
    <property type="entry name" value="NmrA"/>
    <property type="match status" value="1"/>
</dbReference>
<dbReference type="GO" id="GO:0016491">
    <property type="term" value="F:oxidoreductase activity"/>
    <property type="evidence" value="ECO:0007669"/>
    <property type="project" value="UniProtKB-KW"/>
</dbReference>
<keyword evidence="3" id="KW-0560">Oxidoreductase</keyword>
<sequence>MASYLVTGATGQQGGAVVTHLLAAGAKVHAVVRIPSSPKATALSEKGVVLFKGTHEEPDAVFRAAAEGCSGVFLNPSVFQPGEAKKQADAIIEACKVGAGAALTSIVLSSTSRTAEMAVDLAAATAAHPWLGQYYTAKSEVETAVQQSGIKHYTILRPPVLNFDFLLPNSASYGGFPDLPKLGQLVTSLKPGLTMPYLDPDDVGKLAAAALLDPVKFNGHEIDLASDNLTARQVRDVLAQVSGIDIKYHERTPSEVEAVMQTVLFQAFEMLANSRPRKVDVEALEEKYGIKLTRFEEYMEKNKDKLLDSLPPRSNAAS</sequence>
<dbReference type="InterPro" id="IPR051164">
    <property type="entry name" value="NmrA-like_oxidored"/>
</dbReference>
<evidence type="ECO:0000259" key="4">
    <source>
        <dbReference type="Pfam" id="PF05368"/>
    </source>
</evidence>
<gene>
    <name evidence="5" type="ORF">H2200_001454</name>
</gene>
<comment type="caution">
    <text evidence="5">The sequence shown here is derived from an EMBL/GenBank/DDBJ whole genome shotgun (WGS) entry which is preliminary data.</text>
</comment>
<evidence type="ECO:0000313" key="6">
    <source>
        <dbReference type="Proteomes" id="UP001172673"/>
    </source>
</evidence>
<dbReference type="Proteomes" id="UP001172673">
    <property type="component" value="Unassembled WGS sequence"/>
</dbReference>